<dbReference type="AlphaFoldDB" id="L2GKW8"/>
<comment type="catalytic activity">
    <reaction evidence="7 8">
        <text>geranylgeranyl diphosphate + L-cysteinyl-[protein] = S-geranylgeranyl-L-cysteinyl-[protein] + diphosphate</text>
        <dbReference type="Rhea" id="RHEA:21240"/>
        <dbReference type="Rhea" id="RHEA-COMP:10131"/>
        <dbReference type="Rhea" id="RHEA-COMP:11537"/>
        <dbReference type="ChEBI" id="CHEBI:29950"/>
        <dbReference type="ChEBI" id="CHEBI:33019"/>
        <dbReference type="ChEBI" id="CHEBI:57533"/>
        <dbReference type="ChEBI" id="CHEBI:86021"/>
        <dbReference type="EC" id="2.5.1.60"/>
    </reaction>
</comment>
<dbReference type="Gene3D" id="1.50.10.20">
    <property type="match status" value="1"/>
</dbReference>
<dbReference type="SUPFAM" id="SSF48239">
    <property type="entry name" value="Terpenoid cyclases/Protein prenyltransferases"/>
    <property type="match status" value="1"/>
</dbReference>
<keyword evidence="2 8" id="KW-0637">Prenyltransferase</keyword>
<evidence type="ECO:0000256" key="3">
    <source>
        <dbReference type="ARBA" id="ARBA00022679"/>
    </source>
</evidence>
<dbReference type="CDD" id="cd02894">
    <property type="entry name" value="GGTase-II"/>
    <property type="match status" value="1"/>
</dbReference>
<evidence type="ECO:0000313" key="11">
    <source>
        <dbReference type="Proteomes" id="UP000011082"/>
    </source>
</evidence>
<reference evidence="11" key="1">
    <citation type="submission" date="2011-05" db="EMBL/GenBank/DDBJ databases">
        <title>The genome sequence of Vittaforma corneae strain ATCC 50505.</title>
        <authorList>
            <consortium name="The Broad Institute Genome Sequencing Platform"/>
            <person name="Cuomo C."/>
            <person name="Didier E."/>
            <person name="Bowers L."/>
            <person name="Young S.K."/>
            <person name="Zeng Q."/>
            <person name="Gargeya S."/>
            <person name="Fitzgerald M."/>
            <person name="Haas B."/>
            <person name="Abouelleil A."/>
            <person name="Alvarado L."/>
            <person name="Arachchi H.M."/>
            <person name="Berlin A."/>
            <person name="Chapman S.B."/>
            <person name="Gearin G."/>
            <person name="Goldberg J."/>
            <person name="Griggs A."/>
            <person name="Gujja S."/>
            <person name="Hansen M."/>
            <person name="Heiman D."/>
            <person name="Howarth C."/>
            <person name="Larimer J."/>
            <person name="Lui A."/>
            <person name="MacDonald P.J.P."/>
            <person name="McCowen C."/>
            <person name="Montmayeur A."/>
            <person name="Murphy C."/>
            <person name="Neiman D."/>
            <person name="Pearson M."/>
            <person name="Priest M."/>
            <person name="Roberts A."/>
            <person name="Saif S."/>
            <person name="Shea T."/>
            <person name="Sisk P."/>
            <person name="Stolte C."/>
            <person name="Sykes S."/>
            <person name="Wortman J."/>
            <person name="Nusbaum C."/>
            <person name="Birren B."/>
        </authorList>
    </citation>
    <scope>NUCLEOTIDE SEQUENCE [LARGE SCALE GENOMIC DNA]</scope>
    <source>
        <strain evidence="11">ATCC 50505</strain>
    </source>
</reference>
<dbReference type="PANTHER" id="PTHR11774">
    <property type="entry name" value="GERANYLGERANYL TRANSFERASE TYPE BETA SUBUNIT"/>
    <property type="match status" value="1"/>
</dbReference>
<evidence type="ECO:0000256" key="5">
    <source>
        <dbReference type="ARBA" id="ARBA00022737"/>
    </source>
</evidence>
<keyword evidence="4 8" id="KW-0479">Metal-binding</keyword>
<dbReference type="Pfam" id="PF00432">
    <property type="entry name" value="Prenyltrans"/>
    <property type="match status" value="2"/>
</dbReference>
<feature type="domain" description="Prenyltransferase alpha-alpha toroid" evidence="9">
    <location>
        <begin position="207"/>
        <end position="360"/>
    </location>
</feature>
<dbReference type="GO" id="GO:0004663">
    <property type="term" value="F:Rab geranylgeranyltransferase activity"/>
    <property type="evidence" value="ECO:0007669"/>
    <property type="project" value="UniProtKB-UniRule"/>
</dbReference>
<dbReference type="EMBL" id="JH370143">
    <property type="protein sequence ID" value="ELA41501.1"/>
    <property type="molecule type" value="Genomic_DNA"/>
</dbReference>
<evidence type="ECO:0000256" key="2">
    <source>
        <dbReference type="ARBA" id="ARBA00022602"/>
    </source>
</evidence>
<dbReference type="FunCoup" id="L2GKW8">
    <property type="interactions" value="56"/>
</dbReference>
<name>L2GKW8_VITCO</name>
<dbReference type="GO" id="GO:0005968">
    <property type="term" value="C:Rab-protein geranylgeranyltransferase complex"/>
    <property type="evidence" value="ECO:0007669"/>
    <property type="project" value="UniProtKB-UniRule"/>
</dbReference>
<evidence type="ECO:0000313" key="10">
    <source>
        <dbReference type="EMBL" id="ELA41501.1"/>
    </source>
</evidence>
<comment type="function">
    <text evidence="8">Catalyzes the transfer of a geranylgeranyl moiety from geranylgeranyl diphosphate to both cysteines of proteins with the C-terminal sequence -XXCC, -XCXC and -CCXX.</text>
</comment>
<dbReference type="PANTHER" id="PTHR11774:SF11">
    <property type="entry name" value="GERANYLGERANYL TRANSFERASE TYPE-2 SUBUNIT BETA"/>
    <property type="match status" value="1"/>
</dbReference>
<evidence type="ECO:0000256" key="8">
    <source>
        <dbReference type="RuleBase" id="RU365076"/>
    </source>
</evidence>
<dbReference type="HOGENOM" id="CLU_028946_3_0_1"/>
<dbReference type="Proteomes" id="UP000011082">
    <property type="component" value="Unassembled WGS sequence"/>
</dbReference>
<evidence type="ECO:0000256" key="6">
    <source>
        <dbReference type="ARBA" id="ARBA00022833"/>
    </source>
</evidence>
<sequence length="360" mass="40787">MIQSEKHIEFIKKTMKCRDFLYYITEQDRMATVYWAANSLKMLKDPLFEQIRPQVIQFVYSCLKTNGGFGPNPEYSSNVVSTFNALQLLFLYNVPYYDIKTVKFLLSLQNLSGAFTFDAYGDIDTRFDCCAILSLHLLSIMKDYKHIDYSKGIAICSCTADACDVFSLDNCAADGMEHKICQYLSPDNRLDRRHLSEPIDQSFLQDVGLDIDITLRHLVECFNYDGGVGQFKGSESHAAQTFCALSSLRSLGHLEAIDKLKTVDFLMYRQLPNGGLCGRIGKKEDVCYSFWAFSSMAILESEYINLEKLQEFIFSCEGDEGGFSDRPGNEPDLYHLMFSLASLSLLGNKKLDNIDPGFAI</sequence>
<dbReference type="VEuPathDB" id="MicrosporidiaDB:VICG_01485"/>
<keyword evidence="3 8" id="KW-0808">Transferase</keyword>
<feature type="domain" description="Prenyltransferase alpha-alpha toroid" evidence="9">
    <location>
        <begin position="3"/>
        <end position="151"/>
    </location>
</feature>
<dbReference type="OrthoDB" id="5428259at2759"/>
<dbReference type="STRING" id="993615.L2GKW8"/>
<dbReference type="InParanoid" id="L2GKW8"/>
<proteinExistence type="inferred from homology"/>
<dbReference type="InterPro" id="IPR026873">
    <property type="entry name" value="Ptb1"/>
</dbReference>
<accession>L2GKW8</accession>
<organism evidence="10 11">
    <name type="scientific">Vittaforma corneae (strain ATCC 50505)</name>
    <name type="common">Microsporidian parasite</name>
    <name type="synonym">Nosema corneum</name>
    <dbReference type="NCBI Taxonomy" id="993615"/>
    <lineage>
        <taxon>Eukaryota</taxon>
        <taxon>Fungi</taxon>
        <taxon>Fungi incertae sedis</taxon>
        <taxon>Microsporidia</taxon>
        <taxon>Nosematidae</taxon>
        <taxon>Vittaforma</taxon>
    </lineage>
</organism>
<gene>
    <name evidence="10" type="ORF">VICG_01485</name>
</gene>
<dbReference type="OMA" id="AESHCGQ"/>
<keyword evidence="5" id="KW-0677">Repeat</keyword>
<comment type="similarity">
    <text evidence="1 8">Belongs to the protein prenyltransferase subunit beta family.</text>
</comment>
<dbReference type="EC" id="2.5.1.60" evidence="8"/>
<evidence type="ECO:0000256" key="4">
    <source>
        <dbReference type="ARBA" id="ARBA00022723"/>
    </source>
</evidence>
<dbReference type="GeneID" id="19882196"/>
<evidence type="ECO:0000256" key="7">
    <source>
        <dbReference type="ARBA" id="ARBA00047658"/>
    </source>
</evidence>
<dbReference type="InterPro" id="IPR045089">
    <property type="entry name" value="PGGT1B-like"/>
</dbReference>
<protein>
    <recommendedName>
        <fullName evidence="8">Geranylgeranyl transferase type-2 subunit beta</fullName>
        <ecNumber evidence="8">2.5.1.60</ecNumber>
    </recommendedName>
</protein>
<dbReference type="RefSeq" id="XP_007604931.1">
    <property type="nucleotide sequence ID" value="XM_007604869.1"/>
</dbReference>
<keyword evidence="6 8" id="KW-0862">Zinc</keyword>
<dbReference type="GO" id="GO:0046872">
    <property type="term" value="F:metal ion binding"/>
    <property type="evidence" value="ECO:0007669"/>
    <property type="project" value="UniProtKB-KW"/>
</dbReference>
<comment type="cofactor">
    <cofactor evidence="8">
        <name>Zn(2+)</name>
        <dbReference type="ChEBI" id="CHEBI:29105"/>
    </cofactor>
    <text evidence="8">Binds 1 zinc ion per subunit.</text>
</comment>
<dbReference type="InterPro" id="IPR001330">
    <property type="entry name" value="Prenyltrans"/>
</dbReference>
<evidence type="ECO:0000256" key="1">
    <source>
        <dbReference type="ARBA" id="ARBA00010497"/>
    </source>
</evidence>
<keyword evidence="11" id="KW-1185">Reference proteome</keyword>
<evidence type="ECO:0000259" key="9">
    <source>
        <dbReference type="Pfam" id="PF00432"/>
    </source>
</evidence>
<dbReference type="InterPro" id="IPR008930">
    <property type="entry name" value="Terpenoid_cyclase/PrenylTrfase"/>
</dbReference>